<evidence type="ECO:0000313" key="10">
    <source>
        <dbReference type="Proteomes" id="UP001168640"/>
    </source>
</evidence>
<feature type="binding site" evidence="5">
    <location>
        <position position="154"/>
    </location>
    <ligand>
        <name>Mn(2+)</name>
        <dbReference type="ChEBI" id="CHEBI:29035"/>
        <label>2</label>
    </ligand>
</feature>
<feature type="binding site" evidence="5">
    <location>
        <position position="244"/>
    </location>
    <ligand>
        <name>Mn(2+)</name>
        <dbReference type="ChEBI" id="CHEBI:29035"/>
        <label>2</label>
    </ligand>
</feature>
<dbReference type="InterPro" id="IPR005923">
    <property type="entry name" value="HutG"/>
</dbReference>
<keyword evidence="3 5" id="KW-0369">Histidine metabolism</keyword>
<keyword evidence="2 5" id="KW-0378">Hydrolase</keyword>
<comment type="function">
    <text evidence="5">Catalyzes the conversion of N-formimidoyl-L-glutamate to L-glutamate and formamide.</text>
</comment>
<dbReference type="InterPro" id="IPR020855">
    <property type="entry name" value="Ureohydrolase_Mn_BS"/>
</dbReference>
<sequence>MSELDFKQIWQGRVDPEEQADLASRLHQVIKPLEDGAAGTALIGFCSDEGVRRNQGRIGARQAPDLLRRALANLPWPFDRHAYDAGNVTCEGRELEAAHRALADRVKACLSAGHFPLVLGGGHEVAFGTWLGLDNYLDSVGDNTRIGIINFDAHFDLRLDTNGCSSGTPFYQIARRCEEKGAEFKYCCLGVSELSNTPALFKRADELGVLYRKDADMNLHQLNEIKDQLQQFIDGCDVLYLTIDLDVLPASVAPGVSAPAPRGVGLDVLEPLISLIRQDGKLKVADIAEYNPEYDIDNWTARAAARLVYSIVK</sequence>
<dbReference type="PANTHER" id="PTHR11358">
    <property type="entry name" value="ARGINASE/AGMATINASE"/>
    <property type="match status" value="1"/>
</dbReference>
<keyword evidence="1 5" id="KW-0479">Metal-binding</keyword>
<dbReference type="GO" id="GO:0050415">
    <property type="term" value="F:formimidoylglutamase activity"/>
    <property type="evidence" value="ECO:0007669"/>
    <property type="project" value="UniProtKB-EC"/>
</dbReference>
<comment type="pathway">
    <text evidence="5">Amino-acid degradation; L-histidine degradation into L-glutamate; L-glutamate from N-formimidoyl-L-glutamate (hydrolase route): step 1/1.</text>
</comment>
<dbReference type="Gene3D" id="3.40.800.10">
    <property type="entry name" value="Ureohydrolase domain"/>
    <property type="match status" value="1"/>
</dbReference>
<evidence type="ECO:0000256" key="3">
    <source>
        <dbReference type="ARBA" id="ARBA00022808"/>
    </source>
</evidence>
<dbReference type="PIRSF" id="PIRSF036979">
    <property type="entry name" value="Arginase"/>
    <property type="match status" value="1"/>
</dbReference>
<dbReference type="InterPro" id="IPR006035">
    <property type="entry name" value="Ureohydrolase"/>
</dbReference>
<evidence type="ECO:0000256" key="4">
    <source>
        <dbReference type="ARBA" id="ARBA00023211"/>
    </source>
</evidence>
<name>A0ABT8W1Q3_9GAMM</name>
<dbReference type="CDD" id="cd09988">
    <property type="entry name" value="Formimidoylglutamase"/>
    <property type="match status" value="1"/>
</dbReference>
<proteinExistence type="inferred from homology"/>
<feature type="binding site" evidence="5">
    <location>
        <position position="156"/>
    </location>
    <ligand>
        <name>Mn(2+)</name>
        <dbReference type="ChEBI" id="CHEBI:29035"/>
        <label>1</label>
    </ligand>
</feature>
<feature type="binding site" evidence="5">
    <location>
        <position position="244"/>
    </location>
    <ligand>
        <name>Mn(2+)</name>
        <dbReference type="ChEBI" id="CHEBI:29035"/>
        <label>1</label>
    </ligand>
</feature>
<gene>
    <name evidence="5 9" type="primary">hutG</name>
    <name evidence="9" type="ORF">QVZ43_10605</name>
</gene>
<evidence type="ECO:0000256" key="2">
    <source>
        <dbReference type="ARBA" id="ARBA00022801"/>
    </source>
</evidence>
<evidence type="ECO:0000256" key="7">
    <source>
        <dbReference type="PROSITE-ProRule" id="PRU00742"/>
    </source>
</evidence>
<dbReference type="EMBL" id="JAUMIS010000002">
    <property type="protein sequence ID" value="MDO3722172.1"/>
    <property type="molecule type" value="Genomic_DNA"/>
</dbReference>
<dbReference type="EC" id="3.5.3.8" evidence="5 6"/>
<comment type="catalytic activity">
    <reaction evidence="5">
        <text>N-formimidoyl-L-glutamate + H2O = formamide + L-glutamate</text>
        <dbReference type="Rhea" id="RHEA:22492"/>
        <dbReference type="ChEBI" id="CHEBI:15377"/>
        <dbReference type="ChEBI" id="CHEBI:16397"/>
        <dbReference type="ChEBI" id="CHEBI:29985"/>
        <dbReference type="ChEBI" id="CHEBI:58928"/>
        <dbReference type="EC" id="3.5.3.8"/>
    </reaction>
</comment>
<evidence type="ECO:0000313" key="9">
    <source>
        <dbReference type="EMBL" id="MDO3722172.1"/>
    </source>
</evidence>
<organism evidence="9 10">
    <name type="scientific">Marinobacter suaedae</name>
    <dbReference type="NCBI Taxonomy" id="3057675"/>
    <lineage>
        <taxon>Bacteria</taxon>
        <taxon>Pseudomonadati</taxon>
        <taxon>Pseudomonadota</taxon>
        <taxon>Gammaproteobacteria</taxon>
        <taxon>Pseudomonadales</taxon>
        <taxon>Marinobacteraceae</taxon>
        <taxon>Marinobacter</taxon>
    </lineage>
</organism>
<dbReference type="InterPro" id="IPR023696">
    <property type="entry name" value="Ureohydrolase_dom_sf"/>
</dbReference>
<dbReference type="PRINTS" id="PR00116">
    <property type="entry name" value="ARGINASE"/>
</dbReference>
<reference evidence="9" key="1">
    <citation type="submission" date="2023-07" db="EMBL/GenBank/DDBJ databases">
        <title>Marinobacter sp. chi1 genome sequencing and assembly.</title>
        <authorList>
            <person name="Park S."/>
        </authorList>
    </citation>
    <scope>NUCLEOTIDE SEQUENCE</scope>
    <source>
        <strain evidence="9">Chi1</strain>
    </source>
</reference>
<dbReference type="PANTHER" id="PTHR11358:SF35">
    <property type="entry name" value="FORMIMIDOYLGLUTAMASE"/>
    <property type="match status" value="1"/>
</dbReference>
<evidence type="ECO:0000256" key="1">
    <source>
        <dbReference type="ARBA" id="ARBA00022723"/>
    </source>
</evidence>
<dbReference type="SUPFAM" id="SSF52768">
    <property type="entry name" value="Arginase/deacetylase"/>
    <property type="match status" value="1"/>
</dbReference>
<evidence type="ECO:0000256" key="6">
    <source>
        <dbReference type="NCBIfam" id="TIGR01227"/>
    </source>
</evidence>
<dbReference type="PROSITE" id="PS01053">
    <property type="entry name" value="ARGINASE_1"/>
    <property type="match status" value="1"/>
</dbReference>
<protein>
    <recommendedName>
        <fullName evidence="5 6">Formimidoylglutamase</fullName>
        <ecNumber evidence="5 6">3.5.3.8</ecNumber>
    </recommendedName>
    <alternativeName>
        <fullName evidence="5">Formiminoglutamase</fullName>
    </alternativeName>
    <alternativeName>
        <fullName evidence="5">Formiminoglutamate hydrolase</fullName>
    </alternativeName>
</protein>
<keyword evidence="4 5" id="KW-0464">Manganese</keyword>
<feature type="binding site" evidence="5">
    <location>
        <position position="123"/>
    </location>
    <ligand>
        <name>Mn(2+)</name>
        <dbReference type="ChEBI" id="CHEBI:29035"/>
        <label>1</label>
    </ligand>
</feature>
<evidence type="ECO:0000256" key="8">
    <source>
        <dbReference type="RuleBase" id="RU003684"/>
    </source>
</evidence>
<dbReference type="NCBIfam" id="TIGR01227">
    <property type="entry name" value="hutG"/>
    <property type="match status" value="1"/>
</dbReference>
<feature type="binding site" evidence="5">
    <location>
        <position position="152"/>
    </location>
    <ligand>
        <name>Mn(2+)</name>
        <dbReference type="ChEBI" id="CHEBI:29035"/>
        <label>1</label>
    </ligand>
</feature>
<dbReference type="RefSeq" id="WP_302909915.1">
    <property type="nucleotide sequence ID" value="NZ_JAUMIS010000002.1"/>
</dbReference>
<evidence type="ECO:0000256" key="5">
    <source>
        <dbReference type="HAMAP-Rule" id="MF_00737"/>
    </source>
</evidence>
<keyword evidence="10" id="KW-1185">Reference proteome</keyword>
<comment type="caution">
    <text evidence="9">The sequence shown here is derived from an EMBL/GenBank/DDBJ whole genome shotgun (WGS) entry which is preliminary data.</text>
</comment>
<feature type="binding site" evidence="5">
    <location>
        <position position="152"/>
    </location>
    <ligand>
        <name>Mn(2+)</name>
        <dbReference type="ChEBI" id="CHEBI:29035"/>
        <label>2</label>
    </ligand>
</feature>
<dbReference type="Pfam" id="PF00491">
    <property type="entry name" value="Arginase"/>
    <property type="match status" value="1"/>
</dbReference>
<feature type="binding site" evidence="5">
    <location>
        <position position="246"/>
    </location>
    <ligand>
        <name>Mn(2+)</name>
        <dbReference type="ChEBI" id="CHEBI:29035"/>
        <label>2</label>
    </ligand>
</feature>
<comment type="cofactor">
    <cofactor evidence="5">
        <name>Mn(2+)</name>
        <dbReference type="ChEBI" id="CHEBI:29035"/>
    </cofactor>
    <text evidence="5">Binds 2 manganese ions per subunit.</text>
</comment>
<comment type="similarity">
    <text evidence="5 7 8">Belongs to the arginase family.</text>
</comment>
<accession>A0ABT8W1Q3</accession>
<dbReference type="Proteomes" id="UP001168640">
    <property type="component" value="Unassembled WGS sequence"/>
</dbReference>
<dbReference type="PROSITE" id="PS51409">
    <property type="entry name" value="ARGINASE_2"/>
    <property type="match status" value="1"/>
</dbReference>
<dbReference type="HAMAP" id="MF_00737">
    <property type="entry name" value="Formimidoylglutam"/>
    <property type="match status" value="1"/>
</dbReference>